<evidence type="ECO:0000313" key="2">
    <source>
        <dbReference type="Proteomes" id="UP001597452"/>
    </source>
</evidence>
<proteinExistence type="predicted"/>
<organism evidence="1 2">
    <name type="scientific">Piscibacillus salipiscarius</name>
    <dbReference type="NCBI Taxonomy" id="299480"/>
    <lineage>
        <taxon>Bacteria</taxon>
        <taxon>Bacillati</taxon>
        <taxon>Bacillota</taxon>
        <taxon>Bacilli</taxon>
        <taxon>Bacillales</taxon>
        <taxon>Bacillaceae</taxon>
        <taxon>Piscibacillus</taxon>
    </lineage>
</organism>
<accession>A0ABW5Q8N1</accession>
<sequence>MKVRKRNIILISTLLGFLLFPSITQNDYLQEVSTTVLSSENVESITLYSTESDVLRIFGKPEKIHKTKNPISSYYKYAGLEIGINNQQVFRYIITDNYTTQHGIKVGDSKEHVIDIYGNNYYKKTESGSFIMGYIDYENNIILEIALNKDCVIGMLIKKSSSN</sequence>
<dbReference type="RefSeq" id="WP_377327847.1">
    <property type="nucleotide sequence ID" value="NZ_JBHUMZ010000016.1"/>
</dbReference>
<dbReference type="EMBL" id="JBHUMZ010000016">
    <property type="protein sequence ID" value="MFD2638212.1"/>
    <property type="molecule type" value="Genomic_DNA"/>
</dbReference>
<gene>
    <name evidence="1" type="ORF">ACFSW4_05005</name>
</gene>
<evidence type="ECO:0008006" key="3">
    <source>
        <dbReference type="Google" id="ProtNLM"/>
    </source>
</evidence>
<keyword evidence="2" id="KW-1185">Reference proteome</keyword>
<evidence type="ECO:0000313" key="1">
    <source>
        <dbReference type="EMBL" id="MFD2638212.1"/>
    </source>
</evidence>
<reference evidence="2" key="1">
    <citation type="journal article" date="2019" name="Int. J. Syst. Evol. Microbiol.">
        <title>The Global Catalogue of Microorganisms (GCM) 10K type strain sequencing project: providing services to taxonomists for standard genome sequencing and annotation.</title>
        <authorList>
            <consortium name="The Broad Institute Genomics Platform"/>
            <consortium name="The Broad Institute Genome Sequencing Center for Infectious Disease"/>
            <person name="Wu L."/>
            <person name="Ma J."/>
        </authorList>
    </citation>
    <scope>NUCLEOTIDE SEQUENCE [LARGE SCALE GENOMIC DNA]</scope>
    <source>
        <strain evidence="2">TISTR 1571</strain>
    </source>
</reference>
<dbReference type="Proteomes" id="UP001597452">
    <property type="component" value="Unassembled WGS sequence"/>
</dbReference>
<name>A0ABW5Q8N1_9BACI</name>
<comment type="caution">
    <text evidence="1">The sequence shown here is derived from an EMBL/GenBank/DDBJ whole genome shotgun (WGS) entry which is preliminary data.</text>
</comment>
<protein>
    <recommendedName>
        <fullName evidence="3">DUF4367 domain-containing protein</fullName>
    </recommendedName>
</protein>